<comment type="caution">
    <text evidence="2">The sequence shown here is derived from an EMBL/GenBank/DDBJ whole genome shotgun (WGS) entry which is preliminary data.</text>
</comment>
<feature type="signal peptide" evidence="1">
    <location>
        <begin position="1"/>
        <end position="18"/>
    </location>
</feature>
<protein>
    <recommendedName>
        <fullName evidence="4">Secreted protein</fullName>
    </recommendedName>
</protein>
<keyword evidence="3" id="KW-1185">Reference proteome</keyword>
<accession>A0A8H6XVA2</accession>
<evidence type="ECO:0008006" key="4">
    <source>
        <dbReference type="Google" id="ProtNLM"/>
    </source>
</evidence>
<evidence type="ECO:0000313" key="2">
    <source>
        <dbReference type="EMBL" id="KAF7347017.1"/>
    </source>
</evidence>
<dbReference type="EMBL" id="JACAZI010000012">
    <property type="protein sequence ID" value="KAF7347017.1"/>
    <property type="molecule type" value="Genomic_DNA"/>
</dbReference>
<sequence>MLNSAKLFMVSGIICVLAQCLLDGMLNSAKPLQGVWNHMHASPIPTLSIHLLLLDQVRSYHPGPFYFYPLASPT</sequence>
<dbReference type="AlphaFoldDB" id="A0A8H6XVA2"/>
<keyword evidence="1" id="KW-0732">Signal</keyword>
<evidence type="ECO:0000313" key="3">
    <source>
        <dbReference type="Proteomes" id="UP000620124"/>
    </source>
</evidence>
<name>A0A8H6XVA2_9AGAR</name>
<gene>
    <name evidence="2" type="ORF">MVEN_01454800</name>
</gene>
<reference evidence="2" key="1">
    <citation type="submission" date="2020-05" db="EMBL/GenBank/DDBJ databases">
        <title>Mycena genomes resolve the evolution of fungal bioluminescence.</title>
        <authorList>
            <person name="Tsai I.J."/>
        </authorList>
    </citation>
    <scope>NUCLEOTIDE SEQUENCE</scope>
    <source>
        <strain evidence="2">CCC161011</strain>
    </source>
</reference>
<proteinExistence type="predicted"/>
<feature type="chain" id="PRO_5034031559" description="Secreted protein" evidence="1">
    <location>
        <begin position="19"/>
        <end position="74"/>
    </location>
</feature>
<organism evidence="2 3">
    <name type="scientific">Mycena venus</name>
    <dbReference type="NCBI Taxonomy" id="2733690"/>
    <lineage>
        <taxon>Eukaryota</taxon>
        <taxon>Fungi</taxon>
        <taxon>Dikarya</taxon>
        <taxon>Basidiomycota</taxon>
        <taxon>Agaricomycotina</taxon>
        <taxon>Agaricomycetes</taxon>
        <taxon>Agaricomycetidae</taxon>
        <taxon>Agaricales</taxon>
        <taxon>Marasmiineae</taxon>
        <taxon>Mycenaceae</taxon>
        <taxon>Mycena</taxon>
    </lineage>
</organism>
<dbReference type="Proteomes" id="UP000620124">
    <property type="component" value="Unassembled WGS sequence"/>
</dbReference>
<evidence type="ECO:0000256" key="1">
    <source>
        <dbReference type="SAM" id="SignalP"/>
    </source>
</evidence>